<dbReference type="PANTHER" id="PTHR11662">
    <property type="entry name" value="SOLUTE CARRIER FAMILY 17"/>
    <property type="match status" value="1"/>
</dbReference>
<protein>
    <submittedName>
        <fullName evidence="7">ACS family hexuronate transporter-like MFS transporter</fullName>
    </submittedName>
</protein>
<feature type="transmembrane region" description="Helical" evidence="5">
    <location>
        <begin position="365"/>
        <end position="388"/>
    </location>
</feature>
<evidence type="ECO:0000313" key="8">
    <source>
        <dbReference type="Proteomes" id="UP000249819"/>
    </source>
</evidence>
<evidence type="ECO:0000256" key="2">
    <source>
        <dbReference type="ARBA" id="ARBA00022692"/>
    </source>
</evidence>
<feature type="transmembrane region" description="Helical" evidence="5">
    <location>
        <begin position="52"/>
        <end position="71"/>
    </location>
</feature>
<feature type="domain" description="Major facilitator superfamily (MFS) profile" evidence="6">
    <location>
        <begin position="13"/>
        <end position="427"/>
    </location>
</feature>
<dbReference type="InterPro" id="IPR011701">
    <property type="entry name" value="MFS"/>
</dbReference>
<evidence type="ECO:0000256" key="5">
    <source>
        <dbReference type="SAM" id="Phobius"/>
    </source>
</evidence>
<keyword evidence="4 5" id="KW-0472">Membrane</keyword>
<dbReference type="SUPFAM" id="SSF103473">
    <property type="entry name" value="MFS general substrate transporter"/>
    <property type="match status" value="1"/>
</dbReference>
<dbReference type="PANTHER" id="PTHR11662:SF285">
    <property type="entry name" value="HEXURONATE TRANSPORTER"/>
    <property type="match status" value="1"/>
</dbReference>
<evidence type="ECO:0000313" key="7">
    <source>
        <dbReference type="EMBL" id="RAJ83111.1"/>
    </source>
</evidence>
<dbReference type="GO" id="GO:0016020">
    <property type="term" value="C:membrane"/>
    <property type="evidence" value="ECO:0007669"/>
    <property type="project" value="UniProtKB-SubCell"/>
</dbReference>
<name>A0A327W1B6_9BACT</name>
<keyword evidence="8" id="KW-1185">Reference proteome</keyword>
<dbReference type="GO" id="GO:0015134">
    <property type="term" value="F:hexuronate transmembrane transporter activity"/>
    <property type="evidence" value="ECO:0007669"/>
    <property type="project" value="TreeGrafter"/>
</dbReference>
<dbReference type="InterPro" id="IPR036259">
    <property type="entry name" value="MFS_trans_sf"/>
</dbReference>
<evidence type="ECO:0000256" key="4">
    <source>
        <dbReference type="ARBA" id="ARBA00023136"/>
    </source>
</evidence>
<sequence length="446" mass="49287">MNSTTLGKYRWRICALLFFATTINYVDRQVIGLLKDTLAVEFNWSEQDYGYVVTAFAAAYSLGLLAFGRLIDRIGSKLGYAVSVAVWSISAMAHAAARSTFGFGAARSVLGVSEAGNFPAAIKSVAEWFPKKERAFATGIFNSGANIAAIVGPPTVYWILSNYHWQTAFLWTGAIGFIWLFFWWIWYEIPSRQKRLSKAEYDYIHSDNEEVIPADDKKSSVKWGQLFTIRQTWAFIFGKLLTDPVWWFFLFWLPTYLSTTYGIDMKASKGWPLIVIYSISSIGSIGGGWLSSYLIKKGWPVFKARKVSMLFFAFCVLPVVIVPHVSNLAMGLGLIGLATAAHQAWSANIFTTVSDMFPKKAVSSVVGIGGMAGSVGGTLAPLLVGAVLDHYKLLGKISTGYGIILTFCGIAYLLAWLLMHFFAPKMEPVVLDEPTPVGNLPQEQLN</sequence>
<dbReference type="EMBL" id="QLMA01000003">
    <property type="protein sequence ID" value="RAJ83111.1"/>
    <property type="molecule type" value="Genomic_DNA"/>
</dbReference>
<evidence type="ECO:0000259" key="6">
    <source>
        <dbReference type="PROSITE" id="PS50850"/>
    </source>
</evidence>
<evidence type="ECO:0000256" key="1">
    <source>
        <dbReference type="ARBA" id="ARBA00004141"/>
    </source>
</evidence>
<dbReference type="OrthoDB" id="9781156at2"/>
<evidence type="ECO:0000256" key="3">
    <source>
        <dbReference type="ARBA" id="ARBA00022989"/>
    </source>
</evidence>
<accession>A0A327W1B6</accession>
<dbReference type="Proteomes" id="UP000249819">
    <property type="component" value="Unassembled WGS sequence"/>
</dbReference>
<dbReference type="AlphaFoldDB" id="A0A327W1B6"/>
<proteinExistence type="predicted"/>
<feature type="transmembrane region" description="Helical" evidence="5">
    <location>
        <begin position="273"/>
        <end position="295"/>
    </location>
</feature>
<gene>
    <name evidence="7" type="ORF">CLV59_10368</name>
</gene>
<keyword evidence="2 5" id="KW-0812">Transmembrane</keyword>
<dbReference type="InterPro" id="IPR050382">
    <property type="entry name" value="MFS_Na/Anion_cotransporter"/>
</dbReference>
<keyword evidence="3 5" id="KW-1133">Transmembrane helix</keyword>
<dbReference type="PROSITE" id="PS50850">
    <property type="entry name" value="MFS"/>
    <property type="match status" value="1"/>
</dbReference>
<dbReference type="InterPro" id="IPR020846">
    <property type="entry name" value="MFS_dom"/>
</dbReference>
<feature type="transmembrane region" description="Helical" evidence="5">
    <location>
        <begin position="307"/>
        <end position="326"/>
    </location>
</feature>
<reference evidence="7 8" key="1">
    <citation type="submission" date="2018-06" db="EMBL/GenBank/DDBJ databases">
        <title>Genomic Encyclopedia of Archaeal and Bacterial Type Strains, Phase II (KMG-II): from individual species to whole genera.</title>
        <authorList>
            <person name="Goeker M."/>
        </authorList>
    </citation>
    <scope>NUCLEOTIDE SEQUENCE [LARGE SCALE GENOMIC DNA]</scope>
    <source>
        <strain evidence="7 8">DSM 29821</strain>
    </source>
</reference>
<organism evidence="7 8">
    <name type="scientific">Chitinophaga dinghuensis</name>
    <dbReference type="NCBI Taxonomy" id="1539050"/>
    <lineage>
        <taxon>Bacteria</taxon>
        <taxon>Pseudomonadati</taxon>
        <taxon>Bacteroidota</taxon>
        <taxon>Chitinophagia</taxon>
        <taxon>Chitinophagales</taxon>
        <taxon>Chitinophagaceae</taxon>
        <taxon>Chitinophaga</taxon>
    </lineage>
</organism>
<dbReference type="RefSeq" id="WP_111591776.1">
    <property type="nucleotide sequence ID" value="NZ_QLMA01000003.1"/>
</dbReference>
<comment type="subcellular location">
    <subcellularLocation>
        <location evidence="1">Membrane</location>
        <topology evidence="1">Multi-pass membrane protein</topology>
    </subcellularLocation>
</comment>
<feature type="transmembrane region" description="Helical" evidence="5">
    <location>
        <begin position="168"/>
        <end position="187"/>
    </location>
</feature>
<dbReference type="Gene3D" id="1.20.1250.20">
    <property type="entry name" value="MFS general substrate transporter like domains"/>
    <property type="match status" value="2"/>
</dbReference>
<feature type="transmembrane region" description="Helical" evidence="5">
    <location>
        <begin position="400"/>
        <end position="419"/>
    </location>
</feature>
<comment type="caution">
    <text evidence="7">The sequence shown here is derived from an EMBL/GenBank/DDBJ whole genome shotgun (WGS) entry which is preliminary data.</text>
</comment>
<dbReference type="Pfam" id="PF07690">
    <property type="entry name" value="MFS_1"/>
    <property type="match status" value="1"/>
</dbReference>
<dbReference type="CDD" id="cd17319">
    <property type="entry name" value="MFS_ExuT_GudP_like"/>
    <property type="match status" value="1"/>
</dbReference>